<evidence type="ECO:0000313" key="6">
    <source>
        <dbReference type="Proteomes" id="UP001470230"/>
    </source>
</evidence>
<reference evidence="5 6" key="1">
    <citation type="submission" date="2024-04" db="EMBL/GenBank/DDBJ databases">
        <title>Tritrichomonas musculus Genome.</title>
        <authorList>
            <person name="Alves-Ferreira E."/>
            <person name="Grigg M."/>
            <person name="Lorenzi H."/>
            <person name="Galac M."/>
        </authorList>
    </citation>
    <scope>NUCLEOTIDE SEQUENCE [LARGE SCALE GENOMIC DNA]</scope>
    <source>
        <strain evidence="5 6">EAF2021</strain>
    </source>
</reference>
<evidence type="ECO:0000256" key="2">
    <source>
        <dbReference type="ARBA" id="ARBA00023043"/>
    </source>
</evidence>
<comment type="caution">
    <text evidence="5">The sequence shown here is derived from an EMBL/GenBank/DDBJ whole genome shotgun (WGS) entry which is preliminary data.</text>
</comment>
<dbReference type="Gene3D" id="1.25.40.20">
    <property type="entry name" value="Ankyrin repeat-containing domain"/>
    <property type="match status" value="2"/>
</dbReference>
<dbReference type="PROSITE" id="PS50297">
    <property type="entry name" value="ANK_REP_REGION"/>
    <property type="match status" value="1"/>
</dbReference>
<dbReference type="PANTHER" id="PTHR24173">
    <property type="entry name" value="ANKYRIN REPEAT CONTAINING"/>
    <property type="match status" value="1"/>
</dbReference>
<dbReference type="SUPFAM" id="SSF48403">
    <property type="entry name" value="Ankyrin repeat"/>
    <property type="match status" value="2"/>
</dbReference>
<sequence length="1050" mass="119702">MNIINSSNDFLDNPSDNESNLPDDILNNLTDDSITTLSQLLSIQEGDLASQRDNIRNTVESQINLNEAQIKKDFLDIISNLFIIENQISPETMINFQFLRRTFYLVQTVDQTPKDVFIQLVDQDNNEITYLQFIPDGLSIFPNFQISENENPIEINSSNKTSYIKLNNNNDGQIKLTFVNSPQNLFFIQILSYRKMTNEELFQYFKSKLNIPKEIPDLEASICHNNHSFKLFQLVDAVQKNDSIICPICHEKTDFLYYDTDTNEQILDYILDDNDEKLINSLISFKKEHIFFSKFKMPAILQSSPSFLSLCAFFKSQKCFFSLLNFYINKKEYLLIDQRDNLQRSPIHFACYGGDLSIIKALINNSNNEALNWSDSKGFKPIHYAVMSAKFEVITYFYQIDADMFPFDNSESQTPLHLACQLGYLGIAKFYCQIIIPCSKIHDFNGFLSTFCQSKRTPLHDACKGGQIEIVKYLLSFDSFAKKQISINSDKSPLFFACESGHLDCVKALLNFEKNFDEQQIIKSFDAAILNGHVDVLSFLVKNLKIKISFIMILTAIVNKDFDVATFLVENVFSNNEALQGLLENLNKLVNNELGTKHPDDSSNELIENQDNLNESRSFGLNRLPVSITSVDDYEKQQNELNQQNSIPNQLLVNISQNPFNQQNTASNQLLSNVQQNPSNQHNTASNQLLVNVPQNQSNQQNSLHNQFLIDIPQNQSNQHNTASNQLLINAPQNQSNQQNSTSNRLLSNTRQNQTNQQNSLHNQFLINVPQNQSNQQNTASNQLLINVPQNQSNQQNIASNQLLINAPQNQSNQQNSTSNRLLSNTRQNQTNQQNSLHNQFLINVPQNQSNQQNTASNQLLSNVPQNQSNQHNITSNHLLSNVPQNQSNQQNIASNQLLSNVPQNHSNQQNTASNQLLINAIHNPNNLQNSIPNPLLLIIQTQSSSDPSVLGYYKNHSAGDPSTFADLLNLKFTTKNKVKIAMQNISMIQKKSINICKSEERRLIFRCIKDCSFKMTWTESNDYHVEDGVLPSNYIPRCDRYGAEMNKMI</sequence>
<dbReference type="InterPro" id="IPR002110">
    <property type="entry name" value="Ankyrin_rpt"/>
</dbReference>
<name>A0ABR2I5Z9_9EUKA</name>
<dbReference type="Pfam" id="PF12796">
    <property type="entry name" value="Ank_2"/>
    <property type="match status" value="3"/>
</dbReference>
<organism evidence="5 6">
    <name type="scientific">Tritrichomonas musculus</name>
    <dbReference type="NCBI Taxonomy" id="1915356"/>
    <lineage>
        <taxon>Eukaryota</taxon>
        <taxon>Metamonada</taxon>
        <taxon>Parabasalia</taxon>
        <taxon>Tritrichomonadida</taxon>
        <taxon>Tritrichomonadidae</taxon>
        <taxon>Tritrichomonas</taxon>
    </lineage>
</organism>
<dbReference type="PROSITE" id="PS50088">
    <property type="entry name" value="ANK_REPEAT"/>
    <property type="match status" value="1"/>
</dbReference>
<keyword evidence="6" id="KW-1185">Reference proteome</keyword>
<gene>
    <name evidence="5" type="ORF">M9Y10_015889</name>
    <name evidence="4" type="ORF">M9Y10_032626</name>
</gene>
<evidence type="ECO:0008006" key="7">
    <source>
        <dbReference type="Google" id="ProtNLM"/>
    </source>
</evidence>
<dbReference type="InterPro" id="IPR036770">
    <property type="entry name" value="Ankyrin_rpt-contain_sf"/>
</dbReference>
<accession>A0ABR2I5Z9</accession>
<dbReference type="EMBL" id="JAPFFF010000462">
    <property type="protein sequence ID" value="KAK8834218.1"/>
    <property type="molecule type" value="Genomic_DNA"/>
</dbReference>
<evidence type="ECO:0000313" key="4">
    <source>
        <dbReference type="EMBL" id="KAK8834218.1"/>
    </source>
</evidence>
<proteinExistence type="predicted"/>
<keyword evidence="2 3" id="KW-0040">ANK repeat</keyword>
<keyword evidence="1" id="KW-0677">Repeat</keyword>
<dbReference type="PANTHER" id="PTHR24173:SF74">
    <property type="entry name" value="ANKYRIN REPEAT DOMAIN-CONTAINING PROTEIN 16"/>
    <property type="match status" value="1"/>
</dbReference>
<evidence type="ECO:0000256" key="1">
    <source>
        <dbReference type="ARBA" id="ARBA00022737"/>
    </source>
</evidence>
<evidence type="ECO:0000313" key="5">
    <source>
        <dbReference type="EMBL" id="KAK8857484.1"/>
    </source>
</evidence>
<dbReference type="EMBL" id="JAPFFF010000020">
    <property type="protein sequence ID" value="KAK8857484.1"/>
    <property type="molecule type" value="Genomic_DNA"/>
</dbReference>
<dbReference type="SMART" id="SM00248">
    <property type="entry name" value="ANK"/>
    <property type="match status" value="6"/>
</dbReference>
<dbReference type="Proteomes" id="UP001470230">
    <property type="component" value="Unassembled WGS sequence"/>
</dbReference>
<feature type="repeat" description="ANK" evidence="3">
    <location>
        <begin position="454"/>
        <end position="476"/>
    </location>
</feature>
<evidence type="ECO:0000256" key="3">
    <source>
        <dbReference type="PROSITE-ProRule" id="PRU00023"/>
    </source>
</evidence>
<protein>
    <recommendedName>
        <fullName evidence="7">Ankyrin repeat protein</fullName>
    </recommendedName>
</protein>